<dbReference type="PANTHER" id="PTHR46481:SF10">
    <property type="entry name" value="ZINC FINGER BED DOMAIN-CONTAINING PROTEIN 39"/>
    <property type="match status" value="1"/>
</dbReference>
<dbReference type="Proteomes" id="UP000663852">
    <property type="component" value="Unassembled WGS sequence"/>
</dbReference>
<dbReference type="SUPFAM" id="SSF57667">
    <property type="entry name" value="beta-beta-alpha zinc fingers"/>
    <property type="match status" value="1"/>
</dbReference>
<dbReference type="EMBL" id="CAJNOJ010000403">
    <property type="protein sequence ID" value="CAF1435222.1"/>
    <property type="molecule type" value="Genomic_DNA"/>
</dbReference>
<keyword evidence="8" id="KW-0539">Nucleus</keyword>
<accession>A0A815N7A4</accession>
<keyword evidence="2" id="KW-0479">Metal-binding</keyword>
<dbReference type="OrthoDB" id="10045324at2759"/>
<dbReference type="GO" id="GO:0005634">
    <property type="term" value="C:nucleus"/>
    <property type="evidence" value="ECO:0007669"/>
    <property type="project" value="UniProtKB-SubCell"/>
</dbReference>
<dbReference type="InterPro" id="IPR012337">
    <property type="entry name" value="RNaseH-like_sf"/>
</dbReference>
<evidence type="ECO:0000313" key="12">
    <source>
        <dbReference type="EMBL" id="CAF1435222.1"/>
    </source>
</evidence>
<evidence type="ECO:0000256" key="9">
    <source>
        <dbReference type="PROSITE-ProRule" id="PRU00027"/>
    </source>
</evidence>
<reference evidence="12" key="1">
    <citation type="submission" date="2021-02" db="EMBL/GenBank/DDBJ databases">
        <authorList>
            <person name="Nowell W R."/>
        </authorList>
    </citation>
    <scope>NUCLEOTIDE SEQUENCE</scope>
</reference>
<evidence type="ECO:0000256" key="8">
    <source>
        <dbReference type="ARBA" id="ARBA00023242"/>
    </source>
</evidence>
<dbReference type="InterPro" id="IPR036236">
    <property type="entry name" value="Znf_C2H2_sf"/>
</dbReference>
<evidence type="ECO:0000313" key="13">
    <source>
        <dbReference type="Proteomes" id="UP000663852"/>
    </source>
</evidence>
<dbReference type="InterPro" id="IPR008906">
    <property type="entry name" value="HATC_C_dom"/>
</dbReference>
<dbReference type="InterPro" id="IPR052035">
    <property type="entry name" value="ZnF_BED_domain_contain"/>
</dbReference>
<keyword evidence="4" id="KW-0862">Zinc</keyword>
<dbReference type="SMART" id="SM00614">
    <property type="entry name" value="ZnF_BED"/>
    <property type="match status" value="1"/>
</dbReference>
<gene>
    <name evidence="12" type="ORF">EDS130_LOCUS38477</name>
</gene>
<dbReference type="Pfam" id="PF05699">
    <property type="entry name" value="Dimer_Tnp_hAT"/>
    <property type="match status" value="1"/>
</dbReference>
<evidence type="ECO:0000256" key="6">
    <source>
        <dbReference type="ARBA" id="ARBA00023125"/>
    </source>
</evidence>
<feature type="domain" description="BED-type" evidence="11">
    <location>
        <begin position="21"/>
        <end position="91"/>
    </location>
</feature>
<organism evidence="12 13">
    <name type="scientific">Adineta ricciae</name>
    <name type="common">Rotifer</name>
    <dbReference type="NCBI Taxonomy" id="249248"/>
    <lineage>
        <taxon>Eukaryota</taxon>
        <taxon>Metazoa</taxon>
        <taxon>Spiralia</taxon>
        <taxon>Gnathifera</taxon>
        <taxon>Rotifera</taxon>
        <taxon>Eurotatoria</taxon>
        <taxon>Bdelloidea</taxon>
        <taxon>Adinetida</taxon>
        <taxon>Adinetidae</taxon>
        <taxon>Adineta</taxon>
    </lineage>
</organism>
<comment type="subcellular location">
    <subcellularLocation>
        <location evidence="1">Nucleus</location>
    </subcellularLocation>
</comment>
<dbReference type="GO" id="GO:0008270">
    <property type="term" value="F:zinc ion binding"/>
    <property type="evidence" value="ECO:0007669"/>
    <property type="project" value="UniProtKB-KW"/>
</dbReference>
<evidence type="ECO:0000256" key="5">
    <source>
        <dbReference type="ARBA" id="ARBA00023015"/>
    </source>
</evidence>
<dbReference type="AlphaFoldDB" id="A0A815N7A4"/>
<evidence type="ECO:0000256" key="1">
    <source>
        <dbReference type="ARBA" id="ARBA00004123"/>
    </source>
</evidence>
<dbReference type="PANTHER" id="PTHR46481">
    <property type="entry name" value="ZINC FINGER BED DOMAIN-CONTAINING PROTEIN 4"/>
    <property type="match status" value="1"/>
</dbReference>
<keyword evidence="6" id="KW-0238">DNA-binding</keyword>
<keyword evidence="5" id="KW-0805">Transcription regulation</keyword>
<dbReference type="SUPFAM" id="SSF53098">
    <property type="entry name" value="Ribonuclease H-like"/>
    <property type="match status" value="1"/>
</dbReference>
<evidence type="ECO:0000256" key="2">
    <source>
        <dbReference type="ARBA" id="ARBA00022723"/>
    </source>
</evidence>
<keyword evidence="3 9" id="KW-0863">Zinc-finger</keyword>
<protein>
    <recommendedName>
        <fullName evidence="11">BED-type domain-containing protein</fullName>
    </recommendedName>
</protein>
<comment type="caution">
    <text evidence="12">The sequence shown here is derived from an EMBL/GenBank/DDBJ whole genome shotgun (WGS) entry which is preliminary data.</text>
</comment>
<feature type="coiled-coil region" evidence="10">
    <location>
        <begin position="313"/>
        <end position="340"/>
    </location>
</feature>
<keyword evidence="10" id="KW-0175">Coiled coil</keyword>
<dbReference type="Gene3D" id="1.10.10.1070">
    <property type="entry name" value="Zinc finger, BED domain-containing"/>
    <property type="match status" value="1"/>
</dbReference>
<keyword evidence="7" id="KW-0804">Transcription</keyword>
<evidence type="ECO:0000256" key="3">
    <source>
        <dbReference type="ARBA" id="ARBA00022771"/>
    </source>
</evidence>
<evidence type="ECO:0000259" key="11">
    <source>
        <dbReference type="PROSITE" id="PS50808"/>
    </source>
</evidence>
<dbReference type="PROSITE" id="PS50808">
    <property type="entry name" value="ZF_BED"/>
    <property type="match status" value="1"/>
</dbReference>
<evidence type="ECO:0000256" key="10">
    <source>
        <dbReference type="SAM" id="Coils"/>
    </source>
</evidence>
<dbReference type="GO" id="GO:0003677">
    <property type="term" value="F:DNA binding"/>
    <property type="evidence" value="ECO:0007669"/>
    <property type="project" value="UniProtKB-KW"/>
</dbReference>
<dbReference type="GO" id="GO:0046983">
    <property type="term" value="F:protein dimerization activity"/>
    <property type="evidence" value="ECO:0007669"/>
    <property type="project" value="InterPro"/>
</dbReference>
<evidence type="ECO:0000256" key="4">
    <source>
        <dbReference type="ARBA" id="ARBA00022833"/>
    </source>
</evidence>
<dbReference type="GO" id="GO:0009791">
    <property type="term" value="P:post-embryonic development"/>
    <property type="evidence" value="ECO:0007669"/>
    <property type="project" value="UniProtKB-ARBA"/>
</dbReference>
<evidence type="ECO:0000256" key="7">
    <source>
        <dbReference type="ARBA" id="ARBA00023163"/>
    </source>
</evidence>
<dbReference type="InterPro" id="IPR003656">
    <property type="entry name" value="Znf_BED"/>
</dbReference>
<proteinExistence type="predicted"/>
<sequence length="711" mass="81316">MENVQNLLKNLFIRINPSGQSKSSFVWNYFGYLYKKPNEPLDVQRVYCKLCFDKLKNDQPDIALSLVRNELSVYKSTSGTGNMKNHLLAVHQVTGVQETKTTSKHILSMFSREKYVTKASQLKQQLGHQLTLMCCRDLLPFSIVENEGFQDFLIANRVVGSKDDIPSRTILSPINLNKIHDVCVQKTKEQLKLSSEYPTITCDGWCDKYRHRSYICFTVHYLDSDLKLHQYSLKTEPFEGRHTGEAIKDYFLAVVSEFNLNPSNIIVVSDKGSNMKKAWKLLKVMHTFCVAHGIHNLLMTDCFPKLNIVPDLLDKIQTIINKLRYRQQELEEEYYRLNDQMYYNLLSEINKAGEILDADSISSYIDVDDLNELNENEENNGLTIPVVTNDSSVFHTLKKRILTRWNTILIMLRSYASNTTCVENLLRRMKHFDLILPAAENQIVNDLIEFLSSFESTTTILSASKSYTTMNLYLLLRMETESILRITGMESLVIREVKTLLSASLDKRFPVDPLHICAFLLDPSQLKIDIDRYLPLNQPSKQSILFNMIEKFKINHAVPVSMTKNIPTSPSSSAASSKATSLSPLLKRHLSIEYLNTPTGRLKKIRENLIQKHTPSPVVSSDPIADEIEDYLKLDVSCDDVLQFWRSSKDTFPHLKRLSQVILAIPATSTPSEKVFSITGLIVNAKRTMLSPENIGKIQVIHDNYDLLKNV</sequence>
<name>A0A815N7A4_ADIRI</name>
<dbReference type="SUPFAM" id="SSF140996">
    <property type="entry name" value="Hermes dimerisation domain"/>
    <property type="match status" value="1"/>
</dbReference>